<sequence>MENLAHAARNGFEDEAQARVLEEVRDMRARFPTRLDYGEPDSEPSSATRSTFESAQTATSQGDAHPSRFPSFSSDVIDLDEEQNYSDFEGAEGYEEEEDGEGSAGGDIEDLDAANAASSMRDVDEYPDSDAISTLADNMLGSLGTTPPAVVLASLREQHPSSSSAEAEASSRVDPSTTAAASTVLPFGQAPGDTPSRPEIQFIAKPPFVSDGRGRVVWSNSTRGRSRRD</sequence>
<evidence type="ECO:0000313" key="2">
    <source>
        <dbReference type="EMBL" id="TFK51720.1"/>
    </source>
</evidence>
<feature type="region of interest" description="Disordered" evidence="1">
    <location>
        <begin position="30"/>
        <end position="129"/>
    </location>
</feature>
<dbReference type="Proteomes" id="UP000305948">
    <property type="component" value="Unassembled WGS sequence"/>
</dbReference>
<accession>A0A5C3N2V6</accession>
<dbReference type="EMBL" id="ML213510">
    <property type="protein sequence ID" value="TFK51720.1"/>
    <property type="molecule type" value="Genomic_DNA"/>
</dbReference>
<proteinExistence type="predicted"/>
<feature type="compositionally biased region" description="Low complexity" evidence="1">
    <location>
        <begin position="161"/>
        <end position="170"/>
    </location>
</feature>
<keyword evidence="3" id="KW-1185">Reference proteome</keyword>
<feature type="compositionally biased region" description="Polar residues" evidence="1">
    <location>
        <begin position="43"/>
        <end position="62"/>
    </location>
</feature>
<feature type="region of interest" description="Disordered" evidence="1">
    <location>
        <begin position="154"/>
        <end position="200"/>
    </location>
</feature>
<feature type="compositionally biased region" description="Acidic residues" evidence="1">
    <location>
        <begin position="77"/>
        <end position="112"/>
    </location>
</feature>
<name>A0A5C3N2V6_9AGAM</name>
<reference evidence="2 3" key="1">
    <citation type="journal article" date="2019" name="Nat. Ecol. Evol.">
        <title>Megaphylogeny resolves global patterns of mushroom evolution.</title>
        <authorList>
            <person name="Varga T."/>
            <person name="Krizsan K."/>
            <person name="Foldi C."/>
            <person name="Dima B."/>
            <person name="Sanchez-Garcia M."/>
            <person name="Sanchez-Ramirez S."/>
            <person name="Szollosi G.J."/>
            <person name="Szarkandi J.G."/>
            <person name="Papp V."/>
            <person name="Albert L."/>
            <person name="Andreopoulos W."/>
            <person name="Angelini C."/>
            <person name="Antonin V."/>
            <person name="Barry K.W."/>
            <person name="Bougher N.L."/>
            <person name="Buchanan P."/>
            <person name="Buyck B."/>
            <person name="Bense V."/>
            <person name="Catcheside P."/>
            <person name="Chovatia M."/>
            <person name="Cooper J."/>
            <person name="Damon W."/>
            <person name="Desjardin D."/>
            <person name="Finy P."/>
            <person name="Geml J."/>
            <person name="Haridas S."/>
            <person name="Hughes K."/>
            <person name="Justo A."/>
            <person name="Karasinski D."/>
            <person name="Kautmanova I."/>
            <person name="Kiss B."/>
            <person name="Kocsube S."/>
            <person name="Kotiranta H."/>
            <person name="LaButti K.M."/>
            <person name="Lechner B.E."/>
            <person name="Liimatainen K."/>
            <person name="Lipzen A."/>
            <person name="Lukacs Z."/>
            <person name="Mihaltcheva S."/>
            <person name="Morgado L.N."/>
            <person name="Niskanen T."/>
            <person name="Noordeloos M.E."/>
            <person name="Ohm R.A."/>
            <person name="Ortiz-Santana B."/>
            <person name="Ovrebo C."/>
            <person name="Racz N."/>
            <person name="Riley R."/>
            <person name="Savchenko A."/>
            <person name="Shiryaev A."/>
            <person name="Soop K."/>
            <person name="Spirin V."/>
            <person name="Szebenyi C."/>
            <person name="Tomsovsky M."/>
            <person name="Tulloss R.E."/>
            <person name="Uehling J."/>
            <person name="Grigoriev I.V."/>
            <person name="Vagvolgyi C."/>
            <person name="Papp T."/>
            <person name="Martin F.M."/>
            <person name="Miettinen O."/>
            <person name="Hibbett D.S."/>
            <person name="Nagy L.G."/>
        </authorList>
    </citation>
    <scope>NUCLEOTIDE SEQUENCE [LARGE SCALE GENOMIC DNA]</scope>
    <source>
        <strain evidence="2 3">OMC1185</strain>
    </source>
</reference>
<dbReference type="AlphaFoldDB" id="A0A5C3N2V6"/>
<protein>
    <submittedName>
        <fullName evidence="2">Uncharacterized protein</fullName>
    </submittedName>
</protein>
<dbReference type="OrthoDB" id="2685818at2759"/>
<evidence type="ECO:0000313" key="3">
    <source>
        <dbReference type="Proteomes" id="UP000305948"/>
    </source>
</evidence>
<evidence type="ECO:0000256" key="1">
    <source>
        <dbReference type="SAM" id="MobiDB-lite"/>
    </source>
</evidence>
<gene>
    <name evidence="2" type="ORF">OE88DRAFT_1462738</name>
</gene>
<organism evidence="2 3">
    <name type="scientific">Heliocybe sulcata</name>
    <dbReference type="NCBI Taxonomy" id="5364"/>
    <lineage>
        <taxon>Eukaryota</taxon>
        <taxon>Fungi</taxon>
        <taxon>Dikarya</taxon>
        <taxon>Basidiomycota</taxon>
        <taxon>Agaricomycotina</taxon>
        <taxon>Agaricomycetes</taxon>
        <taxon>Gloeophyllales</taxon>
        <taxon>Gloeophyllaceae</taxon>
        <taxon>Heliocybe</taxon>
    </lineage>
</organism>